<gene>
    <name evidence="2" type="ORF">K7B10_38300</name>
</gene>
<proteinExistence type="predicted"/>
<name>A0ABS8EHV9_9ACTN</name>
<evidence type="ECO:0000313" key="3">
    <source>
        <dbReference type="Proteomes" id="UP001520654"/>
    </source>
</evidence>
<feature type="transmembrane region" description="Helical" evidence="1">
    <location>
        <begin position="94"/>
        <end position="115"/>
    </location>
</feature>
<sequence length="177" mass="18442">MRTNTTAGGGSRIATVLLMVSTVLVGLMAGLFFAFDVSVMPGPARGGGRTYVTAMQNMNAVIDGNGLFGTVFVVALFAAVASAAVELRRGRRGVAVWVGAAAVLYLAVLVVTLTVNIPLNNELADAGDAARLTDFPIVDRFRGTWAATNIVRTACSTAALIALVRALVLYGRATRPR</sequence>
<organism evidence="2 3">
    <name type="scientific">Streptomyces flavotricini</name>
    <dbReference type="NCBI Taxonomy" id="66888"/>
    <lineage>
        <taxon>Bacteria</taxon>
        <taxon>Bacillati</taxon>
        <taxon>Actinomycetota</taxon>
        <taxon>Actinomycetes</taxon>
        <taxon>Kitasatosporales</taxon>
        <taxon>Streptomycetaceae</taxon>
        <taxon>Streptomyces</taxon>
    </lineage>
</organism>
<evidence type="ECO:0000256" key="1">
    <source>
        <dbReference type="SAM" id="Phobius"/>
    </source>
</evidence>
<feature type="transmembrane region" description="Helical" evidence="1">
    <location>
        <begin position="12"/>
        <end position="35"/>
    </location>
</feature>
<keyword evidence="1" id="KW-1133">Transmembrane helix</keyword>
<comment type="caution">
    <text evidence="2">The sequence shown here is derived from an EMBL/GenBank/DDBJ whole genome shotgun (WGS) entry which is preliminary data.</text>
</comment>
<dbReference type="Pfam" id="PF08592">
    <property type="entry name" value="Anthrone_oxy"/>
    <property type="match status" value="1"/>
</dbReference>
<feature type="transmembrane region" description="Helical" evidence="1">
    <location>
        <begin position="150"/>
        <end position="170"/>
    </location>
</feature>
<reference evidence="2 3" key="1">
    <citation type="submission" date="2021-08" db="EMBL/GenBank/DDBJ databases">
        <title>Genomic Architecture of Streptomyces flavotricini NGL1 and Streptomyces erythrochromogenes HMS4 With Differential Plant Beneficial attributes and laccase production capabilities.</title>
        <authorList>
            <person name="Salwan R."/>
            <person name="Kaur R."/>
            <person name="Sharma V."/>
        </authorList>
    </citation>
    <scope>NUCLEOTIDE SEQUENCE [LARGE SCALE GENOMIC DNA]</scope>
    <source>
        <strain evidence="2 3">NGL1</strain>
    </source>
</reference>
<keyword evidence="1" id="KW-0812">Transmembrane</keyword>
<feature type="transmembrane region" description="Helical" evidence="1">
    <location>
        <begin position="67"/>
        <end position="87"/>
    </location>
</feature>
<dbReference type="Proteomes" id="UP001520654">
    <property type="component" value="Unassembled WGS sequence"/>
</dbReference>
<protein>
    <submittedName>
        <fullName evidence="2">DUF1772 domain-containing protein</fullName>
    </submittedName>
</protein>
<dbReference type="RefSeq" id="WP_229344230.1">
    <property type="nucleotide sequence ID" value="NZ_JAINUL010000001.1"/>
</dbReference>
<dbReference type="EMBL" id="JAINUL010000001">
    <property type="protein sequence ID" value="MCC0100523.1"/>
    <property type="molecule type" value="Genomic_DNA"/>
</dbReference>
<dbReference type="InterPro" id="IPR013901">
    <property type="entry name" value="Anthrone_oxy"/>
</dbReference>
<evidence type="ECO:0000313" key="2">
    <source>
        <dbReference type="EMBL" id="MCC0100523.1"/>
    </source>
</evidence>
<accession>A0ABS8EHV9</accession>
<keyword evidence="3" id="KW-1185">Reference proteome</keyword>
<keyword evidence="1" id="KW-0472">Membrane</keyword>